<evidence type="ECO:0000256" key="2">
    <source>
        <dbReference type="PROSITE-ProRule" id="PRU00284"/>
    </source>
</evidence>
<dbReference type="Gene3D" id="3.30.450.20">
    <property type="entry name" value="PAS domain"/>
    <property type="match status" value="1"/>
</dbReference>
<protein>
    <recommendedName>
        <fullName evidence="8">Chemotaxis protein</fullName>
    </recommendedName>
</protein>
<name>A0A0C2SAZ6_9BACL</name>
<dbReference type="InterPro" id="IPR000700">
    <property type="entry name" value="PAS-assoc_C"/>
</dbReference>
<keyword evidence="7" id="KW-1185">Reference proteome</keyword>
<organism evidence="6 7">
    <name type="scientific">Jeotgalibacillus campisalis</name>
    <dbReference type="NCBI Taxonomy" id="220754"/>
    <lineage>
        <taxon>Bacteria</taxon>
        <taxon>Bacillati</taxon>
        <taxon>Bacillota</taxon>
        <taxon>Bacilli</taxon>
        <taxon>Bacillales</taxon>
        <taxon>Caryophanaceae</taxon>
        <taxon>Jeotgalibacillus</taxon>
    </lineage>
</organism>
<dbReference type="Gene3D" id="1.10.287.950">
    <property type="entry name" value="Methyl-accepting chemotaxis protein"/>
    <property type="match status" value="1"/>
</dbReference>
<dbReference type="SMART" id="SM00283">
    <property type="entry name" value="MA"/>
    <property type="match status" value="1"/>
</dbReference>
<dbReference type="OrthoDB" id="9765776at2"/>
<feature type="domain" description="PAS" evidence="4">
    <location>
        <begin position="9"/>
        <end position="54"/>
    </location>
</feature>
<dbReference type="SUPFAM" id="SSF55785">
    <property type="entry name" value="PYP-like sensor domain (PAS domain)"/>
    <property type="match status" value="1"/>
</dbReference>
<dbReference type="NCBIfam" id="TIGR00229">
    <property type="entry name" value="sensory_box"/>
    <property type="match status" value="1"/>
</dbReference>
<dbReference type="PATRIC" id="fig|220754.4.peg.1015"/>
<dbReference type="Pfam" id="PF08448">
    <property type="entry name" value="PAS_4"/>
    <property type="match status" value="1"/>
</dbReference>
<gene>
    <name evidence="6" type="ORF">KR50_09950</name>
</gene>
<evidence type="ECO:0000313" key="6">
    <source>
        <dbReference type="EMBL" id="KIL51114.1"/>
    </source>
</evidence>
<reference evidence="6 7" key="1">
    <citation type="submission" date="2015-01" db="EMBL/GenBank/DDBJ databases">
        <title>Jeotgalibacillus campisalis genome sequencing.</title>
        <authorList>
            <person name="Goh K.M."/>
            <person name="Chan K.-G."/>
            <person name="Yaakop A.S."/>
            <person name="Ee R."/>
            <person name="Gan H.M."/>
            <person name="Chan C.S."/>
        </authorList>
    </citation>
    <scope>NUCLEOTIDE SEQUENCE [LARGE SCALE GENOMIC DNA]</scope>
    <source>
        <strain evidence="6 7">SF-57</strain>
    </source>
</reference>
<dbReference type="GO" id="GO:0016020">
    <property type="term" value="C:membrane"/>
    <property type="evidence" value="ECO:0007669"/>
    <property type="project" value="InterPro"/>
</dbReference>
<evidence type="ECO:0000256" key="1">
    <source>
        <dbReference type="ARBA" id="ARBA00023224"/>
    </source>
</evidence>
<dbReference type="InterPro" id="IPR000014">
    <property type="entry name" value="PAS"/>
</dbReference>
<sequence length="301" mass="33584">MRETMTVVSDEWVVRALESNLAMIRFDRSQNVAYVNDLFAQSMGYTTEEMIGMNHRAFCFDAFTRTLGYKTFWRDLWAGKSFQDKIERKDASGNQIWLEATYMPIYDDNKKVIGVSKVATNISSRQKAVTEMVVDLQEMSDRMTSSAGEGIKRSGELLTSISEMAKVSSANIQTLASLQEQAQSIQKIVNTIRDIAAQTNLLALNAAIEAARAGEHGRGFDIVAKEVRKLSVRVEDSIMQVRNTMEGISKEIKTISEGINEAQKSITQGELQIANTTRDFNGISQTSASLDEQAKKLLEII</sequence>
<accession>A0A0C2SAZ6</accession>
<dbReference type="InterPro" id="IPR035965">
    <property type="entry name" value="PAS-like_dom_sf"/>
</dbReference>
<dbReference type="SUPFAM" id="SSF58104">
    <property type="entry name" value="Methyl-accepting chemotaxis protein (MCP) signaling domain"/>
    <property type="match status" value="1"/>
</dbReference>
<evidence type="ECO:0000259" key="5">
    <source>
        <dbReference type="PROSITE" id="PS50113"/>
    </source>
</evidence>
<dbReference type="Proteomes" id="UP000031972">
    <property type="component" value="Unassembled WGS sequence"/>
</dbReference>
<dbReference type="GO" id="GO:0007165">
    <property type="term" value="P:signal transduction"/>
    <property type="evidence" value="ECO:0007669"/>
    <property type="project" value="UniProtKB-KW"/>
</dbReference>
<comment type="caution">
    <text evidence="6">The sequence shown here is derived from an EMBL/GenBank/DDBJ whole genome shotgun (WGS) entry which is preliminary data.</text>
</comment>
<evidence type="ECO:0008006" key="8">
    <source>
        <dbReference type="Google" id="ProtNLM"/>
    </source>
</evidence>
<dbReference type="PROSITE" id="PS50113">
    <property type="entry name" value="PAC"/>
    <property type="match status" value="1"/>
</dbReference>
<feature type="domain" description="Methyl-accepting transducer" evidence="3">
    <location>
        <begin position="121"/>
        <end position="301"/>
    </location>
</feature>
<dbReference type="PANTHER" id="PTHR32089">
    <property type="entry name" value="METHYL-ACCEPTING CHEMOTAXIS PROTEIN MCPB"/>
    <property type="match status" value="1"/>
</dbReference>
<dbReference type="PROSITE" id="PS50111">
    <property type="entry name" value="CHEMOTAXIS_TRANSDUC_2"/>
    <property type="match status" value="1"/>
</dbReference>
<evidence type="ECO:0000259" key="3">
    <source>
        <dbReference type="PROSITE" id="PS50111"/>
    </source>
</evidence>
<dbReference type="InterPro" id="IPR004089">
    <property type="entry name" value="MCPsignal_dom"/>
</dbReference>
<dbReference type="CDD" id="cd00130">
    <property type="entry name" value="PAS"/>
    <property type="match status" value="1"/>
</dbReference>
<dbReference type="Pfam" id="PF00015">
    <property type="entry name" value="MCPsignal"/>
    <property type="match status" value="1"/>
</dbReference>
<dbReference type="AlphaFoldDB" id="A0A0C2SAZ6"/>
<dbReference type="PROSITE" id="PS50112">
    <property type="entry name" value="PAS"/>
    <property type="match status" value="1"/>
</dbReference>
<evidence type="ECO:0000313" key="7">
    <source>
        <dbReference type="Proteomes" id="UP000031972"/>
    </source>
</evidence>
<dbReference type="EMBL" id="JXRR01000008">
    <property type="protein sequence ID" value="KIL51114.1"/>
    <property type="molecule type" value="Genomic_DNA"/>
</dbReference>
<dbReference type="RefSeq" id="WP_041055500.1">
    <property type="nucleotide sequence ID" value="NZ_JXRR01000008.1"/>
</dbReference>
<dbReference type="InterPro" id="IPR013656">
    <property type="entry name" value="PAS_4"/>
</dbReference>
<proteinExistence type="predicted"/>
<evidence type="ECO:0000259" key="4">
    <source>
        <dbReference type="PROSITE" id="PS50112"/>
    </source>
</evidence>
<keyword evidence="1 2" id="KW-0807">Transducer</keyword>
<dbReference type="PANTHER" id="PTHR32089:SF112">
    <property type="entry name" value="LYSOZYME-LIKE PROTEIN-RELATED"/>
    <property type="match status" value="1"/>
</dbReference>
<feature type="domain" description="PAC" evidence="5">
    <location>
        <begin position="80"/>
        <end position="134"/>
    </location>
</feature>